<dbReference type="GO" id="GO:0004331">
    <property type="term" value="F:fructose-2,6-bisphosphate 2-phosphatase activity"/>
    <property type="evidence" value="ECO:0007669"/>
    <property type="project" value="TreeGrafter"/>
</dbReference>
<dbReference type="InterPro" id="IPR051695">
    <property type="entry name" value="Phosphoglycerate_Mutase"/>
</dbReference>
<keyword evidence="1" id="KW-0378">Hydrolase</keyword>
<evidence type="ECO:0000313" key="5">
    <source>
        <dbReference type="Proteomes" id="UP000503840"/>
    </source>
</evidence>
<dbReference type="Proteomes" id="UP000503840">
    <property type="component" value="Unassembled WGS sequence"/>
</dbReference>
<proteinExistence type="predicted"/>
<dbReference type="PANTHER" id="PTHR46517">
    <property type="entry name" value="FRUCTOSE-2,6-BISPHOSPHATASE TIGAR"/>
    <property type="match status" value="1"/>
</dbReference>
<dbReference type="PANTHER" id="PTHR46517:SF1">
    <property type="entry name" value="FRUCTOSE-2,6-BISPHOSPHATASE TIGAR"/>
    <property type="match status" value="1"/>
</dbReference>
<keyword evidence="5" id="KW-1185">Reference proteome</keyword>
<dbReference type="GO" id="GO:0043456">
    <property type="term" value="P:regulation of pentose-phosphate shunt"/>
    <property type="evidence" value="ECO:0007669"/>
    <property type="project" value="TreeGrafter"/>
</dbReference>
<accession>A0A7J0BNI3</accession>
<dbReference type="GO" id="GO:0045820">
    <property type="term" value="P:negative regulation of glycolytic process"/>
    <property type="evidence" value="ECO:0007669"/>
    <property type="project" value="TreeGrafter"/>
</dbReference>
<feature type="active site" description="Proton donor/acceptor" evidence="2">
    <location>
        <position position="85"/>
    </location>
</feature>
<feature type="binding site" evidence="3">
    <location>
        <position position="60"/>
    </location>
    <ligand>
        <name>substrate</name>
    </ligand>
</feature>
<organism evidence="4 5">
    <name type="scientific">Desulfovibrio subterraneus</name>
    <dbReference type="NCBI Taxonomy" id="2718620"/>
    <lineage>
        <taxon>Bacteria</taxon>
        <taxon>Pseudomonadati</taxon>
        <taxon>Thermodesulfobacteriota</taxon>
        <taxon>Desulfovibrionia</taxon>
        <taxon>Desulfovibrionales</taxon>
        <taxon>Desulfovibrionaceae</taxon>
        <taxon>Desulfovibrio</taxon>
    </lineage>
</organism>
<dbReference type="AlphaFoldDB" id="A0A7J0BNI3"/>
<comment type="caution">
    <text evidence="4">The sequence shown here is derived from an EMBL/GenBank/DDBJ whole genome shotgun (WGS) entry which is preliminary data.</text>
</comment>
<dbReference type="EMBL" id="BLVO01000016">
    <property type="protein sequence ID" value="GFM35297.1"/>
    <property type="molecule type" value="Genomic_DNA"/>
</dbReference>
<dbReference type="Pfam" id="PF00300">
    <property type="entry name" value="His_Phos_1"/>
    <property type="match status" value="1"/>
</dbReference>
<evidence type="ECO:0000256" key="1">
    <source>
        <dbReference type="ARBA" id="ARBA00022801"/>
    </source>
</evidence>
<name>A0A7J0BNI3_9BACT</name>
<evidence type="ECO:0000313" key="4">
    <source>
        <dbReference type="EMBL" id="GFM35297.1"/>
    </source>
</evidence>
<dbReference type="SMART" id="SM00855">
    <property type="entry name" value="PGAM"/>
    <property type="match status" value="1"/>
</dbReference>
<dbReference type="InterPro" id="IPR013078">
    <property type="entry name" value="His_Pase_superF_clade-1"/>
</dbReference>
<sequence>MTHTEFGLIRHGLTPWNIEKRIQGQTNISLSDTGIAQATDWGSALAAQDWSRILCSDLNRAMQTATIINERLGSLPMSTDNRLREQHWGKWEGYKLVQLGETEQEEMERQKAAGWGFTPAGGESRLNVLHRTLNALRDCAERHPGERILVVTHLGCMKAVADHLTELRTGQPAQVKDPELTGSYHIHHIRCVQGDLSDIVLNVPL</sequence>
<dbReference type="RefSeq" id="WP_174406905.1">
    <property type="nucleotide sequence ID" value="NZ_BLVO01000016.1"/>
</dbReference>
<dbReference type="Gene3D" id="3.40.50.1240">
    <property type="entry name" value="Phosphoglycerate mutase-like"/>
    <property type="match status" value="1"/>
</dbReference>
<reference evidence="4 5" key="1">
    <citation type="submission" date="2020-05" db="EMBL/GenBank/DDBJ databases">
        <title>Draft genome sequence of Desulfovibrio sp. strain HN2T.</title>
        <authorList>
            <person name="Ueno A."/>
            <person name="Tamazawa S."/>
            <person name="Tamamura S."/>
            <person name="Murakami T."/>
            <person name="Kiyama T."/>
            <person name="Inomata H."/>
            <person name="Amano Y."/>
            <person name="Miyakawa K."/>
            <person name="Tamaki H."/>
            <person name="Naganuma T."/>
            <person name="Kaneko K."/>
        </authorList>
    </citation>
    <scope>NUCLEOTIDE SEQUENCE [LARGE SCALE GENOMIC DNA]</scope>
    <source>
        <strain evidence="4 5">HN2</strain>
    </source>
</reference>
<dbReference type="CDD" id="cd07067">
    <property type="entry name" value="HP_PGM_like"/>
    <property type="match status" value="1"/>
</dbReference>
<evidence type="ECO:0000256" key="3">
    <source>
        <dbReference type="PIRSR" id="PIRSR613078-2"/>
    </source>
</evidence>
<feature type="active site" description="Tele-phosphohistidine intermediate" evidence="2">
    <location>
        <position position="11"/>
    </location>
</feature>
<dbReference type="InterPro" id="IPR029033">
    <property type="entry name" value="His_PPase_superfam"/>
</dbReference>
<evidence type="ECO:0000256" key="2">
    <source>
        <dbReference type="PIRSR" id="PIRSR613078-1"/>
    </source>
</evidence>
<gene>
    <name evidence="4" type="ORF">DSM101010T_36620</name>
</gene>
<feature type="binding site" evidence="3">
    <location>
        <begin position="10"/>
        <end position="17"/>
    </location>
    <ligand>
        <name>substrate</name>
    </ligand>
</feature>
<protein>
    <submittedName>
        <fullName evidence="4">Phosphoglycerate mutase</fullName>
    </submittedName>
</protein>
<dbReference type="SUPFAM" id="SSF53254">
    <property type="entry name" value="Phosphoglycerate mutase-like"/>
    <property type="match status" value="1"/>
</dbReference>
<dbReference type="GO" id="GO:0005829">
    <property type="term" value="C:cytosol"/>
    <property type="evidence" value="ECO:0007669"/>
    <property type="project" value="TreeGrafter"/>
</dbReference>